<feature type="compositionally biased region" description="Basic residues" evidence="1">
    <location>
        <begin position="772"/>
        <end position="787"/>
    </location>
</feature>
<feature type="compositionally biased region" description="Polar residues" evidence="1">
    <location>
        <begin position="299"/>
        <end position="311"/>
    </location>
</feature>
<feature type="compositionally biased region" description="Basic and acidic residues" evidence="1">
    <location>
        <begin position="538"/>
        <end position="559"/>
    </location>
</feature>
<dbReference type="AlphaFoldDB" id="A0A6H5G4T5"/>
<feature type="compositionally biased region" description="Basic and acidic residues" evidence="1">
    <location>
        <begin position="208"/>
        <end position="221"/>
    </location>
</feature>
<feature type="compositionally biased region" description="Polar residues" evidence="1">
    <location>
        <begin position="560"/>
        <end position="572"/>
    </location>
</feature>
<keyword evidence="3" id="KW-1185">Reference proteome</keyword>
<feature type="region of interest" description="Disordered" evidence="1">
    <location>
        <begin position="522"/>
        <end position="699"/>
    </location>
</feature>
<sequence>MGSIRAKTKSSLPWSILTFLRSIPLRMKDQKRLECLPTKKHEIVTFLKRIIRFFDIVGSGNRENQREVDAKNCRGALGSNQEVEAPQGGFETRQLFDRSPGRVEDDEIRQENGAGLEERRIFNAFLGPADQDRSYQEPCNQFTNHSRVGETESLILETPAPPVQRDPIVNAVQASRRIQEPSRKSRVQKHLDHFVDAQEVEASQGGLETRELFDRSPRRVEDDEIRQENGAGLEEWQISNAFLGPADQDRSYQEPCHQFTNHSRPKQLRHPEESRSLQGNQEPKKQLDLFGEAQDRSYQEPSHQFTENSNMGERDSPHFEMPATLAHAVQASRGIQEPPKKSTAQKYLDPFGEPRASRAADSQLFSSLDAYAGGRNRFSPKSSQIYSRSNHEKNGLSEPRNRQDALESRRLSKEIQDSRVEMQDSLPRPLQEIRRSSFLDCLEADEQIRSVAPAMQGMADIPCSRAAVPSDARVLRSFGYLLARFAGELGISQTTARPSQEMNTGKFFDSPREENHEPMMNITENRGDHNKNQKLARKSAENFHPERQPVSINDREGRNSEFSNQNVRTGNPSDIFAGTSLTSRGLQRSRSASRAPRIKGFADPDDIYRKLDSRGSDPFETFQTDSPKIGSAVLEIQRLEGDTQDPAVLPGEGSPRRREAAPPRRAPSAAAAPQSRLWPPTVAEPPGSRDPSPGNHRIHPHCHPDCGRGLRNDDSNNCDQLSDILVRTSEEKILGSKRAERDVNWVFRGSCETTIPETEPLLTKPRLAKPLSKKPRLTKPRLTKTRLTKNGLMKPGSTKPRLTKPRSTEKKNNALIPTAIFTNPDHISF</sequence>
<accession>A0A6H5G4T5</accession>
<feature type="compositionally biased region" description="Basic and acidic residues" evidence="1">
    <location>
        <begin position="389"/>
        <end position="422"/>
    </location>
</feature>
<protein>
    <submittedName>
        <fullName evidence="2">Uncharacterized protein</fullName>
    </submittedName>
</protein>
<feature type="region of interest" description="Disordered" evidence="1">
    <location>
        <begin position="246"/>
        <end position="283"/>
    </location>
</feature>
<dbReference type="EMBL" id="CADCXU010005884">
    <property type="protein sequence ID" value="CAA9997556.1"/>
    <property type="molecule type" value="Genomic_DNA"/>
</dbReference>
<feature type="region of interest" description="Disordered" evidence="1">
    <location>
        <begin position="199"/>
        <end position="233"/>
    </location>
</feature>
<feature type="compositionally biased region" description="Polar residues" evidence="1">
    <location>
        <begin position="379"/>
        <end position="388"/>
    </location>
</feature>
<feature type="region of interest" description="Disordered" evidence="1">
    <location>
        <begin position="330"/>
        <end position="360"/>
    </location>
</feature>
<proteinExistence type="predicted"/>
<evidence type="ECO:0000256" key="1">
    <source>
        <dbReference type="SAM" id="MobiDB-lite"/>
    </source>
</evidence>
<feature type="region of interest" description="Disordered" evidence="1">
    <location>
        <begin position="295"/>
        <end position="318"/>
    </location>
</feature>
<feature type="region of interest" description="Disordered" evidence="1">
    <location>
        <begin position="375"/>
        <end position="423"/>
    </location>
</feature>
<feature type="region of interest" description="Disordered" evidence="1">
    <location>
        <begin position="772"/>
        <end position="810"/>
    </location>
</feature>
<feature type="compositionally biased region" description="Polar residues" evidence="1">
    <location>
        <begin position="579"/>
        <end position="592"/>
    </location>
</feature>
<feature type="compositionally biased region" description="Basic and acidic residues" evidence="1">
    <location>
        <begin position="600"/>
        <end position="617"/>
    </location>
</feature>
<organism evidence="2 3">
    <name type="scientific">Nesidiocoris tenuis</name>
    <dbReference type="NCBI Taxonomy" id="355587"/>
    <lineage>
        <taxon>Eukaryota</taxon>
        <taxon>Metazoa</taxon>
        <taxon>Ecdysozoa</taxon>
        <taxon>Arthropoda</taxon>
        <taxon>Hexapoda</taxon>
        <taxon>Insecta</taxon>
        <taxon>Pterygota</taxon>
        <taxon>Neoptera</taxon>
        <taxon>Paraneoptera</taxon>
        <taxon>Hemiptera</taxon>
        <taxon>Heteroptera</taxon>
        <taxon>Panheteroptera</taxon>
        <taxon>Cimicomorpha</taxon>
        <taxon>Miridae</taxon>
        <taxon>Dicyphina</taxon>
        <taxon>Nesidiocoris</taxon>
    </lineage>
</organism>
<reference evidence="2 3" key="1">
    <citation type="submission" date="2020-02" db="EMBL/GenBank/DDBJ databases">
        <authorList>
            <person name="Ferguson B K."/>
        </authorList>
    </citation>
    <scope>NUCLEOTIDE SEQUENCE [LARGE SCALE GENOMIC DNA]</scope>
</reference>
<gene>
    <name evidence="2" type="ORF">NTEN_LOCUS3850</name>
</gene>
<evidence type="ECO:0000313" key="2">
    <source>
        <dbReference type="EMBL" id="CAA9997556.1"/>
    </source>
</evidence>
<name>A0A6H5G4T5_9HEMI</name>
<dbReference type="Proteomes" id="UP000479000">
    <property type="component" value="Unassembled WGS sequence"/>
</dbReference>
<evidence type="ECO:0000313" key="3">
    <source>
        <dbReference type="Proteomes" id="UP000479000"/>
    </source>
</evidence>